<dbReference type="OrthoDB" id="10670267at2759"/>
<comment type="caution">
    <text evidence="2">The sequence shown here is derived from an EMBL/GenBank/DDBJ whole genome shotgun (WGS) entry which is preliminary data.</text>
</comment>
<dbReference type="GeneID" id="31008894"/>
<dbReference type="RefSeq" id="XP_020115721.1">
    <property type="nucleotide sequence ID" value="XM_020264120.1"/>
</dbReference>
<sequence>MPSPEEAFEAMVAEGDTLKIHGEADDTIPSSPATKSISPTSTATALRRYINKIEKSIDGIKNILDEASSGLSRRIKVVNQGSLTLAELGDLHRESFAKSLVDCQIFLHDASSFLALEPGPTPNRQVGGGEAMGSIPHVDASPLS</sequence>
<evidence type="ECO:0000256" key="1">
    <source>
        <dbReference type="SAM" id="MobiDB-lite"/>
    </source>
</evidence>
<reference evidence="2 3" key="1">
    <citation type="submission" date="2015-06" db="EMBL/GenBank/DDBJ databases">
        <title>Talaromyces atroroseus IBT 11181 draft genome.</title>
        <authorList>
            <person name="Rasmussen K.B."/>
            <person name="Rasmussen S."/>
            <person name="Petersen B."/>
            <person name="Sicheritz-Ponten T."/>
            <person name="Mortensen U.H."/>
            <person name="Thrane U."/>
        </authorList>
    </citation>
    <scope>NUCLEOTIDE SEQUENCE [LARGE SCALE GENOMIC DNA]</scope>
    <source>
        <strain evidence="2 3">IBT 11181</strain>
    </source>
</reference>
<dbReference type="AlphaFoldDB" id="A0A1Q5Q784"/>
<protein>
    <submittedName>
        <fullName evidence="2">Uncharacterized protein</fullName>
    </submittedName>
</protein>
<name>A0A1Q5Q784_TALAT</name>
<dbReference type="Proteomes" id="UP000214365">
    <property type="component" value="Unassembled WGS sequence"/>
</dbReference>
<proteinExistence type="predicted"/>
<organism evidence="2 3">
    <name type="scientific">Talaromyces atroroseus</name>
    <dbReference type="NCBI Taxonomy" id="1441469"/>
    <lineage>
        <taxon>Eukaryota</taxon>
        <taxon>Fungi</taxon>
        <taxon>Dikarya</taxon>
        <taxon>Ascomycota</taxon>
        <taxon>Pezizomycotina</taxon>
        <taxon>Eurotiomycetes</taxon>
        <taxon>Eurotiomycetidae</taxon>
        <taxon>Eurotiales</taxon>
        <taxon>Trichocomaceae</taxon>
        <taxon>Talaromyces</taxon>
        <taxon>Talaromyces sect. Trachyspermi</taxon>
    </lineage>
</organism>
<evidence type="ECO:0000313" key="2">
    <source>
        <dbReference type="EMBL" id="OKL55600.1"/>
    </source>
</evidence>
<dbReference type="EMBL" id="LFMY01000019">
    <property type="protein sequence ID" value="OKL55600.1"/>
    <property type="molecule type" value="Genomic_DNA"/>
</dbReference>
<feature type="region of interest" description="Disordered" evidence="1">
    <location>
        <begin position="118"/>
        <end position="144"/>
    </location>
</feature>
<accession>A0A1Q5Q784</accession>
<gene>
    <name evidence="2" type="ORF">UA08_09138</name>
</gene>
<evidence type="ECO:0000313" key="3">
    <source>
        <dbReference type="Proteomes" id="UP000214365"/>
    </source>
</evidence>
<dbReference type="STRING" id="1441469.A0A1Q5Q784"/>
<keyword evidence="3" id="KW-1185">Reference proteome</keyword>